<feature type="transmembrane region" description="Helical" evidence="2">
    <location>
        <begin position="134"/>
        <end position="156"/>
    </location>
</feature>
<dbReference type="Proteomes" id="UP000472274">
    <property type="component" value="Unplaced"/>
</dbReference>
<accession>A0A674I0K4</accession>
<dbReference type="Ensembl" id="ENSTMTT00000002947.1">
    <property type="protein sequence ID" value="ENSTMTP00000002836.1"/>
    <property type="gene ID" value="ENSTMTG00000002179.1"/>
</dbReference>
<organism evidence="3 4">
    <name type="scientific">Terrapene triunguis</name>
    <name type="common">Three-toed box turtle</name>
    <dbReference type="NCBI Taxonomy" id="2587831"/>
    <lineage>
        <taxon>Eukaryota</taxon>
        <taxon>Metazoa</taxon>
        <taxon>Chordata</taxon>
        <taxon>Craniata</taxon>
        <taxon>Vertebrata</taxon>
        <taxon>Euteleostomi</taxon>
        <taxon>Archelosauria</taxon>
        <taxon>Testudinata</taxon>
        <taxon>Testudines</taxon>
        <taxon>Cryptodira</taxon>
        <taxon>Durocryptodira</taxon>
        <taxon>Testudinoidea</taxon>
        <taxon>Emydidae</taxon>
        <taxon>Terrapene</taxon>
    </lineage>
</organism>
<dbReference type="SUPFAM" id="SSF81321">
    <property type="entry name" value="Family A G protein-coupled receptor-like"/>
    <property type="match status" value="1"/>
</dbReference>
<reference evidence="3" key="2">
    <citation type="submission" date="2025-09" db="UniProtKB">
        <authorList>
            <consortium name="Ensembl"/>
        </authorList>
    </citation>
    <scope>IDENTIFICATION</scope>
</reference>
<feature type="region of interest" description="Disordered" evidence="1">
    <location>
        <begin position="21"/>
        <end position="67"/>
    </location>
</feature>
<evidence type="ECO:0008006" key="5">
    <source>
        <dbReference type="Google" id="ProtNLM"/>
    </source>
</evidence>
<reference evidence="3" key="1">
    <citation type="submission" date="2025-08" db="UniProtKB">
        <authorList>
            <consortium name="Ensembl"/>
        </authorList>
    </citation>
    <scope>IDENTIFICATION</scope>
</reference>
<protein>
    <recommendedName>
        <fullName evidence="5">G-protein coupled receptors family 1 profile domain-containing protein</fullName>
    </recommendedName>
</protein>
<proteinExistence type="predicted"/>
<feature type="region of interest" description="Disordered" evidence="1">
    <location>
        <begin position="81"/>
        <end position="119"/>
    </location>
</feature>
<evidence type="ECO:0000313" key="3">
    <source>
        <dbReference type="Ensembl" id="ENSTMTP00000002836.1"/>
    </source>
</evidence>
<keyword evidence="4" id="KW-1185">Reference proteome</keyword>
<dbReference type="Gene3D" id="6.20.400.20">
    <property type="match status" value="1"/>
</dbReference>
<name>A0A674I0K4_9SAUR</name>
<evidence type="ECO:0000256" key="1">
    <source>
        <dbReference type="SAM" id="MobiDB-lite"/>
    </source>
</evidence>
<dbReference type="InParanoid" id="A0A674I0K4"/>
<sequence length="157" mass="16020">LPLGEEEGVSRTKLEVTKAKGICKTGVQPPPPRPPFPLPGGCTRGRVLRSPPPSTMDSSFPANSSACGPFAPPSAGCPPLPPGVWGNLSGRPEEPGWNQSDPCSGTNSSQGGGSGSPCPASGVSPSMITAITIMALYSVVCVVGLFGNFLVMYVIIR</sequence>
<feature type="compositionally biased region" description="Pro residues" evidence="1">
    <location>
        <begin position="28"/>
        <end position="38"/>
    </location>
</feature>
<keyword evidence="2" id="KW-0472">Membrane</keyword>
<keyword evidence="2" id="KW-1133">Transmembrane helix</keyword>
<keyword evidence="2" id="KW-0812">Transmembrane</keyword>
<dbReference type="AlphaFoldDB" id="A0A674I0K4"/>
<dbReference type="GeneTree" id="ENSGT00940000158236"/>
<evidence type="ECO:0000256" key="2">
    <source>
        <dbReference type="SAM" id="Phobius"/>
    </source>
</evidence>
<evidence type="ECO:0000313" key="4">
    <source>
        <dbReference type="Proteomes" id="UP000472274"/>
    </source>
</evidence>